<dbReference type="EMBL" id="SIKX01000005">
    <property type="protein sequence ID" value="TBF03518.1"/>
    <property type="molecule type" value="Genomic_DNA"/>
</dbReference>
<keyword evidence="1" id="KW-0614">Plasmid</keyword>
<dbReference type="AlphaFoldDB" id="A0AAE8Q745"/>
<accession>A0AAE8Q745</accession>
<sequence>MNIARQPKYGMMAMEARKVAKTRSTDQGHQADLPTAVRWGTNSVISHMNHEFNCKVDHPANIDVDIAC</sequence>
<comment type="caution">
    <text evidence="1">The sequence shown here is derived from an EMBL/GenBank/DDBJ whole genome shotgun (WGS) entry which is preliminary data.</text>
</comment>
<name>A0AAE8Q745_9HYPH</name>
<dbReference type="Proteomes" id="UP000291892">
    <property type="component" value="Unassembled WGS sequence"/>
</dbReference>
<protein>
    <submittedName>
        <fullName evidence="1">Uncharacterized protein</fullName>
    </submittedName>
</protein>
<evidence type="ECO:0000313" key="2">
    <source>
        <dbReference type="Proteomes" id="UP000291892"/>
    </source>
</evidence>
<dbReference type="RefSeq" id="WP_130822903.1">
    <property type="nucleotide sequence ID" value="NZ_SIKX01000005.1"/>
</dbReference>
<reference evidence="1 2" key="1">
    <citation type="submission" date="2019-02" db="EMBL/GenBank/DDBJ databases">
        <title>The genomic architecture of introgression among sibling species of bacteria.</title>
        <authorList>
            <person name="Cavassim M.I.A."/>
            <person name="Moeskjaer S."/>
            <person name="Moslemi C."/>
            <person name="Fields B."/>
            <person name="Bachmann A."/>
            <person name="Vilhjalmsson B."/>
            <person name="Schierup M.H."/>
            <person name="Young J.P.W."/>
            <person name="Andersen S.U."/>
        </authorList>
    </citation>
    <scope>NUCLEOTIDE SEQUENCE [LARGE SCALE GENOMIC DNA]</scope>
    <source>
        <strain evidence="1 2">SM42</strain>
        <plasmid evidence="1">pSM42_Rh06</plasmid>
    </source>
</reference>
<gene>
    <name evidence="1" type="ORF">ELG94_34815</name>
</gene>
<proteinExistence type="predicted"/>
<organism evidence="1 2">
    <name type="scientific">Rhizobium ruizarguesonis</name>
    <dbReference type="NCBI Taxonomy" id="2081791"/>
    <lineage>
        <taxon>Bacteria</taxon>
        <taxon>Pseudomonadati</taxon>
        <taxon>Pseudomonadota</taxon>
        <taxon>Alphaproteobacteria</taxon>
        <taxon>Hyphomicrobiales</taxon>
        <taxon>Rhizobiaceae</taxon>
        <taxon>Rhizobium/Agrobacterium group</taxon>
        <taxon>Rhizobium</taxon>
    </lineage>
</organism>
<evidence type="ECO:0000313" key="1">
    <source>
        <dbReference type="EMBL" id="TBF03518.1"/>
    </source>
</evidence>
<geneLocation type="plasmid" evidence="1">
    <name>pSM42_Rh06</name>
</geneLocation>